<dbReference type="PANTHER" id="PTHR30472:SF19">
    <property type="entry name" value="PETROBACTIN IMPORT SYSTEM PERMEASE PROTEIN YCLO"/>
    <property type="match status" value="1"/>
</dbReference>
<organism evidence="9 10">
    <name type="scientific">Pseudoponticoccus marisrubri</name>
    <dbReference type="NCBI Taxonomy" id="1685382"/>
    <lineage>
        <taxon>Bacteria</taxon>
        <taxon>Pseudomonadati</taxon>
        <taxon>Pseudomonadota</taxon>
        <taxon>Alphaproteobacteria</taxon>
        <taxon>Rhodobacterales</taxon>
        <taxon>Roseobacteraceae</taxon>
        <taxon>Pseudoponticoccus</taxon>
    </lineage>
</organism>
<dbReference type="SUPFAM" id="SSF81345">
    <property type="entry name" value="ABC transporter involved in vitamin B12 uptake, BtuC"/>
    <property type="match status" value="1"/>
</dbReference>
<keyword evidence="3" id="KW-0813">Transport</keyword>
<evidence type="ECO:0000256" key="4">
    <source>
        <dbReference type="ARBA" id="ARBA00022475"/>
    </source>
</evidence>
<keyword evidence="4" id="KW-1003">Cell membrane</keyword>
<keyword evidence="6 8" id="KW-1133">Transmembrane helix</keyword>
<evidence type="ECO:0000256" key="7">
    <source>
        <dbReference type="ARBA" id="ARBA00023136"/>
    </source>
</evidence>
<comment type="similarity">
    <text evidence="2">Belongs to the binding-protein-dependent transport system permease family. FecCD subfamily.</text>
</comment>
<keyword evidence="7 8" id="KW-0472">Membrane</keyword>
<evidence type="ECO:0000256" key="8">
    <source>
        <dbReference type="SAM" id="Phobius"/>
    </source>
</evidence>
<dbReference type="GO" id="GO:0033214">
    <property type="term" value="P:siderophore-iron import into cell"/>
    <property type="evidence" value="ECO:0007669"/>
    <property type="project" value="TreeGrafter"/>
</dbReference>
<protein>
    <submittedName>
        <fullName evidence="9">Enterobactin ABC transporter permease</fullName>
    </submittedName>
</protein>
<evidence type="ECO:0000256" key="5">
    <source>
        <dbReference type="ARBA" id="ARBA00022692"/>
    </source>
</evidence>
<dbReference type="Pfam" id="PF01032">
    <property type="entry name" value="FecCD"/>
    <property type="match status" value="1"/>
</dbReference>
<dbReference type="PANTHER" id="PTHR30472">
    <property type="entry name" value="FERRIC ENTEROBACTIN TRANSPORT SYSTEM PERMEASE PROTEIN"/>
    <property type="match status" value="1"/>
</dbReference>
<proteinExistence type="inferred from homology"/>
<evidence type="ECO:0000256" key="3">
    <source>
        <dbReference type="ARBA" id="ARBA00022448"/>
    </source>
</evidence>
<evidence type="ECO:0000313" key="10">
    <source>
        <dbReference type="Proteomes" id="UP000054396"/>
    </source>
</evidence>
<feature type="transmembrane region" description="Helical" evidence="8">
    <location>
        <begin position="102"/>
        <end position="121"/>
    </location>
</feature>
<evidence type="ECO:0000256" key="2">
    <source>
        <dbReference type="ARBA" id="ARBA00007935"/>
    </source>
</evidence>
<feature type="transmembrane region" description="Helical" evidence="8">
    <location>
        <begin position="73"/>
        <end position="96"/>
    </location>
</feature>
<evidence type="ECO:0000256" key="1">
    <source>
        <dbReference type="ARBA" id="ARBA00004651"/>
    </source>
</evidence>
<feature type="transmembrane region" description="Helical" evidence="8">
    <location>
        <begin position="176"/>
        <end position="195"/>
    </location>
</feature>
<gene>
    <name evidence="9" type="ORF">AVJ23_08465</name>
</gene>
<feature type="transmembrane region" description="Helical" evidence="8">
    <location>
        <begin position="42"/>
        <end position="61"/>
    </location>
</feature>
<keyword evidence="10" id="KW-1185">Reference proteome</keyword>
<sequence length="314" mass="32911">MAERRLLLLGLVLLAASAAFLLWNLRGPVGFILTLRATKLAALLLVGLAVGVATVLFQTVAQNRLLTPGIVGFDALFVTLQTGLVLGLGGLGLAQLPALGRFAMEVLLLVLAAQALFGLLLRKGADDVIRMILTGVILGVMLRGVAGLMQRLLDPSEFSVVQQAVFASFGAVDRGLLLIAAGLLAMAMLAALRMASELDVAGLGRVPARTLGLDHDRVVRRSLALVSALVAVSTALVGPVTFLGLIAASLAHALMQTHRHAVLLPAAGLLGALFLVTGQFLFERVLGLQSTLAVLIEFFGGLLFLALILSRRRQ</sequence>
<dbReference type="InterPro" id="IPR000522">
    <property type="entry name" value="ABC_transptr_permease_BtuC"/>
</dbReference>
<keyword evidence="5 8" id="KW-0812">Transmembrane</keyword>
<feature type="transmembrane region" description="Helical" evidence="8">
    <location>
        <begin position="223"/>
        <end position="250"/>
    </location>
</feature>
<reference evidence="9 10" key="1">
    <citation type="submission" date="2015-12" db="EMBL/GenBank/DDBJ databases">
        <authorList>
            <person name="Shamseldin A."/>
            <person name="Moawad H."/>
            <person name="Abd El-Rahim W.M."/>
            <person name="Sadowsky M.J."/>
        </authorList>
    </citation>
    <scope>NUCLEOTIDE SEQUENCE [LARGE SCALE GENOMIC DNA]</scope>
    <source>
        <strain evidence="9 10">SJ5A-1</strain>
    </source>
</reference>
<dbReference type="EMBL" id="LPXO01000004">
    <property type="protein sequence ID" value="KUF11081.1"/>
    <property type="molecule type" value="Genomic_DNA"/>
</dbReference>
<feature type="transmembrane region" description="Helical" evidence="8">
    <location>
        <begin position="288"/>
        <end position="309"/>
    </location>
</feature>
<evidence type="ECO:0000256" key="6">
    <source>
        <dbReference type="ARBA" id="ARBA00022989"/>
    </source>
</evidence>
<dbReference type="GO" id="GO:0022857">
    <property type="term" value="F:transmembrane transporter activity"/>
    <property type="evidence" value="ECO:0007669"/>
    <property type="project" value="InterPro"/>
</dbReference>
<accession>A0A0W7WKI8</accession>
<dbReference type="InterPro" id="IPR037294">
    <property type="entry name" value="ABC_BtuC-like"/>
</dbReference>
<dbReference type="Proteomes" id="UP000054396">
    <property type="component" value="Unassembled WGS sequence"/>
</dbReference>
<dbReference type="AlphaFoldDB" id="A0A0W7WKI8"/>
<dbReference type="GO" id="GO:0005886">
    <property type="term" value="C:plasma membrane"/>
    <property type="evidence" value="ECO:0007669"/>
    <property type="project" value="UniProtKB-SubCell"/>
</dbReference>
<dbReference type="Gene3D" id="1.10.3470.10">
    <property type="entry name" value="ABC transporter involved in vitamin B12 uptake, BtuC"/>
    <property type="match status" value="1"/>
</dbReference>
<name>A0A0W7WKI8_9RHOB</name>
<comment type="subcellular location">
    <subcellularLocation>
        <location evidence="1">Cell membrane</location>
        <topology evidence="1">Multi-pass membrane protein</topology>
    </subcellularLocation>
</comment>
<feature type="transmembrane region" description="Helical" evidence="8">
    <location>
        <begin position="262"/>
        <end position="282"/>
    </location>
</feature>
<dbReference type="RefSeq" id="WP_058861745.1">
    <property type="nucleotide sequence ID" value="NZ_LPXO01000004.1"/>
</dbReference>
<dbReference type="OrthoDB" id="9796260at2"/>
<evidence type="ECO:0000313" key="9">
    <source>
        <dbReference type="EMBL" id="KUF11081.1"/>
    </source>
</evidence>
<comment type="caution">
    <text evidence="9">The sequence shown here is derived from an EMBL/GenBank/DDBJ whole genome shotgun (WGS) entry which is preliminary data.</text>
</comment>
<dbReference type="STRING" id="1685382.AVJ23_08465"/>